<evidence type="ECO:0000313" key="6">
    <source>
        <dbReference type="Proteomes" id="UP000694561"/>
    </source>
</evidence>
<accession>A0A8C6BDJ9</accession>
<gene>
    <name evidence="5" type="primary">NUP43</name>
</gene>
<evidence type="ECO:0000256" key="2">
    <source>
        <dbReference type="ARBA" id="ARBA00022574"/>
    </source>
</evidence>
<dbReference type="PANTHER" id="PTHR22652">
    <property type="entry name" value="NUCLEOPORIN NUP43"/>
    <property type="match status" value="1"/>
</dbReference>
<dbReference type="FunFam" id="2.130.10.10:FF:000810">
    <property type="entry name" value="Nucleoporin 43"/>
    <property type="match status" value="1"/>
</dbReference>
<reference evidence="5" key="1">
    <citation type="submission" date="2025-08" db="UniProtKB">
        <authorList>
            <consortium name="Ensembl"/>
        </authorList>
    </citation>
    <scope>IDENTIFICATION</scope>
</reference>
<dbReference type="AlphaFoldDB" id="A0A8C6BDJ9"/>
<dbReference type="SUPFAM" id="SSF50978">
    <property type="entry name" value="WD40 repeat-like"/>
    <property type="match status" value="1"/>
</dbReference>
<protein>
    <submittedName>
        <fullName evidence="5">Nucleoporin 43</fullName>
    </submittedName>
</protein>
<dbReference type="GeneTree" id="ENSGT00390000004803"/>
<proteinExistence type="predicted"/>
<keyword evidence="4" id="KW-0539">Nucleus</keyword>
<keyword evidence="6" id="KW-1185">Reference proteome</keyword>
<evidence type="ECO:0000256" key="4">
    <source>
        <dbReference type="ARBA" id="ARBA00023242"/>
    </source>
</evidence>
<dbReference type="InterPro" id="IPR036322">
    <property type="entry name" value="WD40_repeat_dom_sf"/>
</dbReference>
<dbReference type="InterPro" id="IPR001680">
    <property type="entry name" value="WD40_rpt"/>
</dbReference>
<dbReference type="SMART" id="SM00320">
    <property type="entry name" value="WD40"/>
    <property type="match status" value="3"/>
</dbReference>
<evidence type="ECO:0000256" key="1">
    <source>
        <dbReference type="ARBA" id="ARBA00004123"/>
    </source>
</evidence>
<dbReference type="Gene3D" id="2.130.10.10">
    <property type="entry name" value="YVTN repeat-like/Quinoprotein amine dehydrogenase"/>
    <property type="match status" value="2"/>
</dbReference>
<reference evidence="5" key="2">
    <citation type="submission" date="2025-09" db="UniProtKB">
        <authorList>
            <consortium name="Ensembl"/>
        </authorList>
    </citation>
    <scope>IDENTIFICATION</scope>
</reference>
<keyword evidence="2" id="KW-0853">WD repeat</keyword>
<dbReference type="PANTHER" id="PTHR22652:SF0">
    <property type="entry name" value="NUCLEOPORIN NUP43"/>
    <property type="match status" value="1"/>
</dbReference>
<dbReference type="InterPro" id="IPR015943">
    <property type="entry name" value="WD40/YVTN_repeat-like_dom_sf"/>
</dbReference>
<dbReference type="Proteomes" id="UP000694561">
    <property type="component" value="Unplaced"/>
</dbReference>
<evidence type="ECO:0000256" key="3">
    <source>
        <dbReference type="ARBA" id="ARBA00022737"/>
    </source>
</evidence>
<name>A0A8C6BDJ9_MONMO</name>
<organism evidence="5 6">
    <name type="scientific">Monodon monoceros</name>
    <name type="common">Narwhal</name>
    <name type="synonym">Ceratodon monodon</name>
    <dbReference type="NCBI Taxonomy" id="40151"/>
    <lineage>
        <taxon>Eukaryota</taxon>
        <taxon>Metazoa</taxon>
        <taxon>Chordata</taxon>
        <taxon>Craniata</taxon>
        <taxon>Vertebrata</taxon>
        <taxon>Euteleostomi</taxon>
        <taxon>Mammalia</taxon>
        <taxon>Eutheria</taxon>
        <taxon>Laurasiatheria</taxon>
        <taxon>Artiodactyla</taxon>
        <taxon>Whippomorpha</taxon>
        <taxon>Cetacea</taxon>
        <taxon>Odontoceti</taxon>
        <taxon>Monodontidae</taxon>
        <taxon>Monodon</taxon>
    </lineage>
</organism>
<dbReference type="Ensembl" id="ENSMMNT00015014043.1">
    <property type="protein sequence ID" value="ENSMMNP00015012814.1"/>
    <property type="gene ID" value="ENSMMNG00015009446.1"/>
</dbReference>
<dbReference type="Pfam" id="PF00400">
    <property type="entry name" value="WD40"/>
    <property type="match status" value="1"/>
</dbReference>
<keyword evidence="3" id="KW-0677">Repeat</keyword>
<sequence length="284" mass="31554">MEEIYAKFVSQKISKTRWRPVPPGSLQTVETFATGSWDNEENYVSLWSIGDFGNLDSDGGFEGDHQLLCDIRHHGDVMDLQFFDQERIVAASSTGCVTVFLHHPNNQTLSVSQQWTRAHYHTGPGSPSCSSAPCTGVVCSNPEIVTVGEDGRINLFRADHKEAIRTIVWEVHFHPSNPDHLFTCSEDGSLWHWDACTDVPEKSSLFHQGGRNSTFLSHSISNQANVHQSLISSWLITDPAKDRIEITSLLPNRTLSVNSLDVLGPCLVCGTDAEAIYVTRQLFS</sequence>
<dbReference type="GO" id="GO:0031080">
    <property type="term" value="C:nuclear pore outer ring"/>
    <property type="evidence" value="ECO:0007669"/>
    <property type="project" value="TreeGrafter"/>
</dbReference>
<comment type="subcellular location">
    <subcellularLocation>
        <location evidence="1">Nucleus</location>
    </subcellularLocation>
</comment>
<evidence type="ECO:0000313" key="5">
    <source>
        <dbReference type="Ensembl" id="ENSMMNP00015012814.1"/>
    </source>
</evidence>